<sequence length="102" mass="12453">MGFCYFYHHHHIHHKNYCRSHPLPIFHHNYYHKKTTISYSASKMHFRHRFEVNSGVSEDVEQMYCYKRSYYTFIMILIEMITVDITISRIAEYSNTARLNIT</sequence>
<accession>A0A0L8GZF0</accession>
<evidence type="ECO:0000313" key="1">
    <source>
        <dbReference type="EMBL" id="KOF81950.1"/>
    </source>
</evidence>
<gene>
    <name evidence="1" type="ORF">OCBIM_22025918mg</name>
</gene>
<name>A0A0L8GZF0_OCTBM</name>
<dbReference type="EMBL" id="KQ419927">
    <property type="protein sequence ID" value="KOF81950.1"/>
    <property type="molecule type" value="Genomic_DNA"/>
</dbReference>
<organism evidence="1">
    <name type="scientific">Octopus bimaculoides</name>
    <name type="common">California two-spotted octopus</name>
    <dbReference type="NCBI Taxonomy" id="37653"/>
    <lineage>
        <taxon>Eukaryota</taxon>
        <taxon>Metazoa</taxon>
        <taxon>Spiralia</taxon>
        <taxon>Lophotrochozoa</taxon>
        <taxon>Mollusca</taxon>
        <taxon>Cephalopoda</taxon>
        <taxon>Coleoidea</taxon>
        <taxon>Octopodiformes</taxon>
        <taxon>Octopoda</taxon>
        <taxon>Incirrata</taxon>
        <taxon>Octopodidae</taxon>
        <taxon>Octopus</taxon>
    </lineage>
</organism>
<protein>
    <submittedName>
        <fullName evidence="1">Uncharacterized protein</fullName>
    </submittedName>
</protein>
<dbReference type="AlphaFoldDB" id="A0A0L8GZF0"/>
<proteinExistence type="predicted"/>
<reference evidence="1" key="1">
    <citation type="submission" date="2015-07" db="EMBL/GenBank/DDBJ databases">
        <title>MeaNS - Measles Nucleotide Surveillance Program.</title>
        <authorList>
            <person name="Tran T."/>
            <person name="Druce J."/>
        </authorList>
    </citation>
    <scope>NUCLEOTIDE SEQUENCE</scope>
    <source>
        <strain evidence="1">UCB-OBI-ISO-001</strain>
        <tissue evidence="1">Gonad</tissue>
    </source>
</reference>